<organism evidence="1 2">
    <name type="scientific">Smallanthus sonchifolius</name>
    <dbReference type="NCBI Taxonomy" id="185202"/>
    <lineage>
        <taxon>Eukaryota</taxon>
        <taxon>Viridiplantae</taxon>
        <taxon>Streptophyta</taxon>
        <taxon>Embryophyta</taxon>
        <taxon>Tracheophyta</taxon>
        <taxon>Spermatophyta</taxon>
        <taxon>Magnoliopsida</taxon>
        <taxon>eudicotyledons</taxon>
        <taxon>Gunneridae</taxon>
        <taxon>Pentapetalae</taxon>
        <taxon>asterids</taxon>
        <taxon>campanulids</taxon>
        <taxon>Asterales</taxon>
        <taxon>Asteraceae</taxon>
        <taxon>Asteroideae</taxon>
        <taxon>Heliantheae alliance</taxon>
        <taxon>Millerieae</taxon>
        <taxon>Smallanthus</taxon>
    </lineage>
</organism>
<reference evidence="2" key="1">
    <citation type="journal article" date="2022" name="Mol. Ecol. Resour.">
        <title>The genomes of chicory, endive, great burdock and yacon provide insights into Asteraceae palaeo-polyploidization history and plant inulin production.</title>
        <authorList>
            <person name="Fan W."/>
            <person name="Wang S."/>
            <person name="Wang H."/>
            <person name="Wang A."/>
            <person name="Jiang F."/>
            <person name="Liu H."/>
            <person name="Zhao H."/>
            <person name="Xu D."/>
            <person name="Zhang Y."/>
        </authorList>
    </citation>
    <scope>NUCLEOTIDE SEQUENCE [LARGE SCALE GENOMIC DNA]</scope>
    <source>
        <strain evidence="2">cv. Yunnan</strain>
    </source>
</reference>
<protein>
    <submittedName>
        <fullName evidence="1">Uncharacterized protein</fullName>
    </submittedName>
</protein>
<name>A0ACB9HPN9_9ASTR</name>
<accession>A0ACB9HPN9</accession>
<proteinExistence type="predicted"/>
<gene>
    <name evidence="1" type="ORF">L1987_32708</name>
</gene>
<sequence>MTKVVASLQAILELQLKFDNSAKPSGIMGFTWKIPMYRPAVTIKNSDLLGTSSSTHQSEDIILQGVKEFTYDELKLATKNFQDKCLEKWTDKEVYKGWVHKLTYSPSKRRSGLPVVVKRIHHYSYFDRQMLKECSHPNIVKLIGYCMEAEQLFLVYEFMHNGNFDEILSSGVVARLPLVKKVQIAFGVARGILFLQKMHCYFGTDKMIKPMFERRDIMLDKDFLAKLSDYGVTDYLSYYELYLIFKPVFEERHIMTDKDFLAKLSAFGVTNVHDYYKFYPILKPVFEKRDKVLTADVTEKISYYIVAYESSRSPPRELLQMDLSGFTVIFAEVLTGRRILNESELDTIDDKFLQDGKMSLRDIARSCFEGCYDKESESKMLEMLEEGVQYIPACQDETFYTANLDETFFSGSLEEREDEMFYTANLDERKDEAFFSGTLEEREDY</sequence>
<evidence type="ECO:0000313" key="1">
    <source>
        <dbReference type="EMBL" id="KAI3797451.1"/>
    </source>
</evidence>
<dbReference type="Proteomes" id="UP001056120">
    <property type="component" value="Linkage Group LG11"/>
</dbReference>
<keyword evidence="2" id="KW-1185">Reference proteome</keyword>
<dbReference type="EMBL" id="CM042028">
    <property type="protein sequence ID" value="KAI3797451.1"/>
    <property type="molecule type" value="Genomic_DNA"/>
</dbReference>
<evidence type="ECO:0000313" key="2">
    <source>
        <dbReference type="Proteomes" id="UP001056120"/>
    </source>
</evidence>
<reference evidence="1 2" key="2">
    <citation type="journal article" date="2022" name="Mol. Ecol. Resour.">
        <title>The genomes of chicory, endive, great burdock and yacon provide insights into Asteraceae paleo-polyploidization history and plant inulin production.</title>
        <authorList>
            <person name="Fan W."/>
            <person name="Wang S."/>
            <person name="Wang H."/>
            <person name="Wang A."/>
            <person name="Jiang F."/>
            <person name="Liu H."/>
            <person name="Zhao H."/>
            <person name="Xu D."/>
            <person name="Zhang Y."/>
        </authorList>
    </citation>
    <scope>NUCLEOTIDE SEQUENCE [LARGE SCALE GENOMIC DNA]</scope>
    <source>
        <strain evidence="2">cv. Yunnan</strain>
        <tissue evidence="1">Leaves</tissue>
    </source>
</reference>
<comment type="caution">
    <text evidence="1">The sequence shown here is derived from an EMBL/GenBank/DDBJ whole genome shotgun (WGS) entry which is preliminary data.</text>
</comment>